<dbReference type="InterPro" id="IPR013786">
    <property type="entry name" value="AcylCoA_DH/ox_N"/>
</dbReference>
<dbReference type="Gene3D" id="1.10.540.10">
    <property type="entry name" value="Acyl-CoA dehydrogenase/oxidase, N-terminal domain"/>
    <property type="match status" value="1"/>
</dbReference>
<comment type="caution">
    <text evidence="3">The sequence shown here is derived from an EMBL/GenBank/DDBJ whole genome shotgun (WGS) entry which is preliminary data.</text>
</comment>
<evidence type="ECO:0000313" key="3">
    <source>
        <dbReference type="EMBL" id="EUA89049.1"/>
    </source>
</evidence>
<protein>
    <submittedName>
        <fullName evidence="3">Acyl-CoA dehydrogenase, N-terminal domain protein</fullName>
    </submittedName>
</protein>
<dbReference type="Pfam" id="PF02771">
    <property type="entry name" value="Acyl-CoA_dh_N"/>
    <property type="match status" value="1"/>
</dbReference>
<keyword evidence="1" id="KW-0560">Oxidoreductase</keyword>
<reference evidence="3 4" key="1">
    <citation type="submission" date="2014-01" db="EMBL/GenBank/DDBJ databases">
        <authorList>
            <person name="Dobos K."/>
            <person name="Lenaerts A."/>
            <person name="Ordway D."/>
            <person name="DeGroote M.A."/>
            <person name="Parker T."/>
            <person name="Sizemore C."/>
            <person name="Tallon L.J."/>
            <person name="Sadzewicz L.K."/>
            <person name="Sengamalay N."/>
            <person name="Fraser C.M."/>
            <person name="Hine E."/>
            <person name="Shefchek K.A."/>
            <person name="Das S.P."/>
            <person name="Tettelin H."/>
        </authorList>
    </citation>
    <scope>NUCLEOTIDE SEQUENCE [LARGE SCALE GENOMIC DNA]</scope>
    <source>
        <strain evidence="3 4">Harvey</strain>
    </source>
</reference>
<sequence length="104" mass="11350">MAAGLIAVSWPKEYGGGGYSPVEQVVLAEEFARAGAPEREENDLFGVDLLCNTLIALGTEAQKRHFLPRILTGDDRWCQGFSEPRPARIWPPCGPEPYSMVTSG</sequence>
<feature type="domain" description="Acyl-CoA dehydrogenase/oxidase N-terminal" evidence="2">
    <location>
        <begin position="2"/>
        <end position="74"/>
    </location>
</feature>
<proteinExistence type="predicted"/>
<dbReference type="InterPro" id="IPR009100">
    <property type="entry name" value="AcylCoA_DH/oxidase_NM_dom_sf"/>
</dbReference>
<gene>
    <name evidence="3" type="ORF">I551_4497</name>
</gene>
<keyword evidence="4" id="KW-1185">Reference proteome</keyword>
<evidence type="ECO:0000259" key="2">
    <source>
        <dbReference type="Pfam" id="PF02771"/>
    </source>
</evidence>
<dbReference type="PANTHER" id="PTHR43292:SF3">
    <property type="entry name" value="ACYL-COA DEHYDROGENASE FADE29"/>
    <property type="match status" value="1"/>
</dbReference>
<dbReference type="PANTHER" id="PTHR43292">
    <property type="entry name" value="ACYL-COA DEHYDROGENASE"/>
    <property type="match status" value="1"/>
</dbReference>
<dbReference type="Proteomes" id="UP000020681">
    <property type="component" value="Unassembled WGS sequence"/>
</dbReference>
<dbReference type="InterPro" id="IPR052161">
    <property type="entry name" value="Mycobact_Acyl-CoA_DH"/>
</dbReference>
<dbReference type="EMBL" id="JAOL01000129">
    <property type="protein sequence ID" value="EUA89049.1"/>
    <property type="molecule type" value="Genomic_DNA"/>
</dbReference>
<name>A0ABP3ADQ4_MYCUL</name>
<dbReference type="SUPFAM" id="SSF56645">
    <property type="entry name" value="Acyl-CoA dehydrogenase NM domain-like"/>
    <property type="match status" value="1"/>
</dbReference>
<evidence type="ECO:0000313" key="4">
    <source>
        <dbReference type="Proteomes" id="UP000020681"/>
    </source>
</evidence>
<evidence type="ECO:0000256" key="1">
    <source>
        <dbReference type="ARBA" id="ARBA00023002"/>
    </source>
</evidence>
<dbReference type="InterPro" id="IPR037069">
    <property type="entry name" value="AcylCoA_DH/ox_N_sf"/>
</dbReference>
<accession>A0ABP3ADQ4</accession>
<organism evidence="3 4">
    <name type="scientific">Mycobacterium ulcerans str. Harvey</name>
    <dbReference type="NCBI Taxonomy" id="1299332"/>
    <lineage>
        <taxon>Bacteria</taxon>
        <taxon>Bacillati</taxon>
        <taxon>Actinomycetota</taxon>
        <taxon>Actinomycetes</taxon>
        <taxon>Mycobacteriales</taxon>
        <taxon>Mycobacteriaceae</taxon>
        <taxon>Mycobacterium</taxon>
        <taxon>Mycobacterium ulcerans group</taxon>
    </lineage>
</organism>